<dbReference type="PANTHER" id="PTHR46222">
    <property type="entry name" value="PEPTIDYL-PROLYL CIS-TRANS ISOMERASE FKBP7/14"/>
    <property type="match status" value="1"/>
</dbReference>
<feature type="signal peptide" evidence="11">
    <location>
        <begin position="1"/>
        <end position="17"/>
    </location>
</feature>
<dbReference type="Pfam" id="PF00254">
    <property type="entry name" value="FKBP_C"/>
    <property type="match status" value="1"/>
</dbReference>
<dbReference type="PANTHER" id="PTHR46222:SF3">
    <property type="entry name" value="PEPTIDYLPROLYL ISOMERASE"/>
    <property type="match status" value="1"/>
</dbReference>
<accession>A0A9P1MSU3</accession>
<feature type="domain" description="EF-hand" evidence="13">
    <location>
        <begin position="168"/>
        <end position="197"/>
    </location>
</feature>
<keyword evidence="4" id="KW-0677">Repeat</keyword>
<feature type="domain" description="PPIase FKBP-type" evidence="12">
    <location>
        <begin position="74"/>
        <end position="163"/>
    </location>
</feature>
<dbReference type="SUPFAM" id="SSF54534">
    <property type="entry name" value="FKBP-like"/>
    <property type="match status" value="1"/>
</dbReference>
<evidence type="ECO:0000256" key="7">
    <source>
        <dbReference type="ARBA" id="ARBA00023110"/>
    </source>
</evidence>
<dbReference type="InterPro" id="IPR001179">
    <property type="entry name" value="PPIase_FKBP_dom"/>
</dbReference>
<dbReference type="GO" id="GO:0005509">
    <property type="term" value="F:calcium ion binding"/>
    <property type="evidence" value="ECO:0007669"/>
    <property type="project" value="InterPro"/>
</dbReference>
<dbReference type="EC" id="5.2.1.8" evidence="2 10"/>
<evidence type="ECO:0000256" key="1">
    <source>
        <dbReference type="ARBA" id="ARBA00000971"/>
    </source>
</evidence>
<comment type="catalytic activity">
    <reaction evidence="1 10">
        <text>[protein]-peptidylproline (omega=180) = [protein]-peptidylproline (omega=0)</text>
        <dbReference type="Rhea" id="RHEA:16237"/>
        <dbReference type="Rhea" id="RHEA-COMP:10747"/>
        <dbReference type="Rhea" id="RHEA-COMP:10748"/>
        <dbReference type="ChEBI" id="CHEBI:83833"/>
        <dbReference type="ChEBI" id="CHEBI:83834"/>
        <dbReference type="EC" id="5.2.1.8"/>
    </reaction>
</comment>
<dbReference type="Pfam" id="PF13499">
    <property type="entry name" value="EF-hand_7"/>
    <property type="match status" value="1"/>
</dbReference>
<reference evidence="14" key="1">
    <citation type="submission" date="2022-11" db="EMBL/GenBank/DDBJ databases">
        <authorList>
            <person name="Kikuchi T."/>
        </authorList>
    </citation>
    <scope>NUCLEOTIDE SEQUENCE</scope>
    <source>
        <strain evidence="14">PS1010</strain>
    </source>
</reference>
<gene>
    <name evidence="14" type="ORF">CAMP_LOCUS222</name>
</gene>
<evidence type="ECO:0000313" key="15">
    <source>
        <dbReference type="Proteomes" id="UP001152747"/>
    </source>
</evidence>
<keyword evidence="9 10" id="KW-0413">Isomerase</keyword>
<feature type="chain" id="PRO_5040124706" description="peptidylprolyl isomerase" evidence="11">
    <location>
        <begin position="18"/>
        <end position="302"/>
    </location>
</feature>
<dbReference type="InterPro" id="IPR046357">
    <property type="entry name" value="PPIase_dom_sf"/>
</dbReference>
<evidence type="ECO:0000259" key="12">
    <source>
        <dbReference type="PROSITE" id="PS50059"/>
    </source>
</evidence>
<protein>
    <recommendedName>
        <fullName evidence="2 10">peptidylprolyl isomerase</fullName>
        <ecNumber evidence="2 10">5.2.1.8</ecNumber>
    </recommendedName>
</protein>
<feature type="domain" description="EF-hand" evidence="13">
    <location>
        <begin position="208"/>
        <end position="243"/>
    </location>
</feature>
<keyword evidence="6" id="KW-0106">Calcium</keyword>
<evidence type="ECO:0000256" key="5">
    <source>
        <dbReference type="ARBA" id="ARBA00022824"/>
    </source>
</evidence>
<dbReference type="PROSITE" id="PS00018">
    <property type="entry name" value="EF_HAND_1"/>
    <property type="match status" value="3"/>
</dbReference>
<dbReference type="GO" id="GO:0005783">
    <property type="term" value="C:endoplasmic reticulum"/>
    <property type="evidence" value="ECO:0007669"/>
    <property type="project" value="UniProtKB-ARBA"/>
</dbReference>
<dbReference type="PROSITE" id="PS50222">
    <property type="entry name" value="EF_HAND_2"/>
    <property type="match status" value="2"/>
</dbReference>
<dbReference type="InterPro" id="IPR018247">
    <property type="entry name" value="EF_Hand_1_Ca_BS"/>
</dbReference>
<evidence type="ECO:0000256" key="2">
    <source>
        <dbReference type="ARBA" id="ARBA00013194"/>
    </source>
</evidence>
<keyword evidence="5" id="KW-0256">Endoplasmic reticulum</keyword>
<dbReference type="OrthoDB" id="1902587at2759"/>
<dbReference type="Gene3D" id="3.10.50.40">
    <property type="match status" value="1"/>
</dbReference>
<dbReference type="Proteomes" id="UP001152747">
    <property type="component" value="Unassembled WGS sequence"/>
</dbReference>
<evidence type="ECO:0000313" key="14">
    <source>
        <dbReference type="EMBL" id="CAI5437585.1"/>
    </source>
</evidence>
<dbReference type="InterPro" id="IPR002048">
    <property type="entry name" value="EF_hand_dom"/>
</dbReference>
<evidence type="ECO:0000259" key="13">
    <source>
        <dbReference type="PROSITE" id="PS50222"/>
    </source>
</evidence>
<organism evidence="14 15">
    <name type="scientific">Caenorhabditis angaria</name>
    <dbReference type="NCBI Taxonomy" id="860376"/>
    <lineage>
        <taxon>Eukaryota</taxon>
        <taxon>Metazoa</taxon>
        <taxon>Ecdysozoa</taxon>
        <taxon>Nematoda</taxon>
        <taxon>Chromadorea</taxon>
        <taxon>Rhabditida</taxon>
        <taxon>Rhabditina</taxon>
        <taxon>Rhabditomorpha</taxon>
        <taxon>Rhabditoidea</taxon>
        <taxon>Rhabditidae</taxon>
        <taxon>Peloderinae</taxon>
        <taxon>Caenorhabditis</taxon>
    </lineage>
</organism>
<evidence type="ECO:0000256" key="9">
    <source>
        <dbReference type="ARBA" id="ARBA00023235"/>
    </source>
</evidence>
<evidence type="ECO:0000256" key="4">
    <source>
        <dbReference type="ARBA" id="ARBA00022737"/>
    </source>
</evidence>
<evidence type="ECO:0000256" key="6">
    <source>
        <dbReference type="ARBA" id="ARBA00022837"/>
    </source>
</evidence>
<comment type="caution">
    <text evidence="14">The sequence shown here is derived from an EMBL/GenBank/DDBJ whole genome shotgun (WGS) entry which is preliminary data.</text>
</comment>
<evidence type="ECO:0000256" key="3">
    <source>
        <dbReference type="ARBA" id="ARBA00022729"/>
    </source>
</evidence>
<dbReference type="AlphaFoldDB" id="A0A9P1MSU3"/>
<dbReference type="SUPFAM" id="SSF47473">
    <property type="entry name" value="EF-hand"/>
    <property type="match status" value="1"/>
</dbReference>
<dbReference type="Gene3D" id="1.10.238.10">
    <property type="entry name" value="EF-hand"/>
    <property type="match status" value="1"/>
</dbReference>
<sequence>MRYSIVFFLAILKYGSASLKNDDNIPVIEIRGEGAPMSSAQIRHLEEMDNGGPLDVKIEKTYVPAKCAQQAKRLDFITFHYKVFTEDNKKVFQTYGTSPVTIQLGTGMIIPGLDKGLKGMCEEELRKVSVPYRLSRKPKTRVWKSIPNDENWLQFNLEMIKIEPYSHEKQFESLDLNGDGKLNENELVDYQKKMRKEYGKSWKNEDIDNVSAAKYYIKYFDVDSDGLITFEEWKKIMLRDETEIASKKSVKKPKGRKRDPGIGWILDFNNDGIVTPKELDEASDIFEKSPKRLPNEGKKDEL</sequence>
<keyword evidence="8" id="KW-0325">Glycoprotein</keyword>
<name>A0A9P1MSU3_9PELO</name>
<evidence type="ECO:0000256" key="10">
    <source>
        <dbReference type="PROSITE-ProRule" id="PRU00277"/>
    </source>
</evidence>
<dbReference type="GO" id="GO:0003755">
    <property type="term" value="F:peptidyl-prolyl cis-trans isomerase activity"/>
    <property type="evidence" value="ECO:0007669"/>
    <property type="project" value="UniProtKB-KW"/>
</dbReference>
<dbReference type="InterPro" id="IPR052273">
    <property type="entry name" value="PPIase_FKBP"/>
</dbReference>
<keyword evidence="3 11" id="KW-0732">Signal</keyword>
<dbReference type="SMART" id="SM00054">
    <property type="entry name" value="EFh"/>
    <property type="match status" value="2"/>
</dbReference>
<proteinExistence type="predicted"/>
<dbReference type="EMBL" id="CANHGI010000001">
    <property type="protein sequence ID" value="CAI5437585.1"/>
    <property type="molecule type" value="Genomic_DNA"/>
</dbReference>
<keyword evidence="15" id="KW-1185">Reference proteome</keyword>
<keyword evidence="7 10" id="KW-0697">Rotamase</keyword>
<evidence type="ECO:0000256" key="8">
    <source>
        <dbReference type="ARBA" id="ARBA00023180"/>
    </source>
</evidence>
<dbReference type="InterPro" id="IPR011992">
    <property type="entry name" value="EF-hand-dom_pair"/>
</dbReference>
<dbReference type="PROSITE" id="PS50059">
    <property type="entry name" value="FKBP_PPIASE"/>
    <property type="match status" value="1"/>
</dbReference>
<evidence type="ECO:0000256" key="11">
    <source>
        <dbReference type="SAM" id="SignalP"/>
    </source>
</evidence>